<evidence type="ECO:0000259" key="5">
    <source>
        <dbReference type="SMART" id="SM00642"/>
    </source>
</evidence>
<evidence type="ECO:0000256" key="3">
    <source>
        <dbReference type="ARBA" id="ARBA00022729"/>
    </source>
</evidence>
<keyword evidence="3" id="KW-0732">Signal</keyword>
<name>A0A494Z926_9BACI</name>
<feature type="domain" description="Glycosyl hydrolase family 13 catalytic" evidence="5">
    <location>
        <begin position="37"/>
        <end position="372"/>
    </location>
</feature>
<dbReference type="InterPro" id="IPR054174">
    <property type="entry name" value="Alpha-amylase-like_C"/>
</dbReference>
<keyword evidence="2" id="KW-0479">Metal-binding</keyword>
<reference evidence="6 7" key="1">
    <citation type="journal article" date="2015" name="Antonie Van Leeuwenhoek">
        <title>Oceanobacillus bengalensis sp. nov., a bacterium isolated from seawater of the Bay of Bengal.</title>
        <authorList>
            <person name="Yongchang O."/>
            <person name="Xiang W."/>
            <person name="Wang G."/>
        </authorList>
    </citation>
    <scope>NUCLEOTIDE SEQUENCE [LARGE SCALE GENOMIC DNA]</scope>
    <source>
        <strain evidence="6 7">MCCC 1K00260</strain>
    </source>
</reference>
<comment type="caution">
    <text evidence="6">The sequence shown here is derived from an EMBL/GenBank/DDBJ whole genome shotgun (WGS) entry which is preliminary data.</text>
</comment>
<keyword evidence="6" id="KW-0456">Lyase</keyword>
<evidence type="ECO:0000313" key="6">
    <source>
        <dbReference type="EMBL" id="RKQ18838.1"/>
    </source>
</evidence>
<proteinExistence type="predicted"/>
<dbReference type="InterPro" id="IPR013780">
    <property type="entry name" value="Glyco_hydro_b"/>
</dbReference>
<protein>
    <submittedName>
        <fullName evidence="6">Alpha-amlyase</fullName>
    </submittedName>
</protein>
<accession>A0A494Z926</accession>
<dbReference type="OrthoDB" id="9805159at2"/>
<dbReference type="SUPFAM" id="SSF51011">
    <property type="entry name" value="Glycosyl hydrolase domain"/>
    <property type="match status" value="1"/>
</dbReference>
<keyword evidence="7" id="KW-1185">Reference proteome</keyword>
<sequence length="496" mass="56581">MKKILGLIVIAMMVSLYINEPVAVAEERQLQEEIVYQIMVDRFNNGDYENDNTSDVDNPHAYHGGDIEGIILKLDALQEIGVSTISLSPLMDNAENGYHGYLIEDFYNMEEQFGTIDDLNQLIEEAHARGMKVVMEFVTSYVARSNPIVTDAAKEDWFIEHNQTGPEWLTNVATFNLENPEVEQYIIDVAEFWISETNLDGFKLHAVDQAPVQFLADLTSHMKEIKPDFYLLGDILETDENSGQILDNTEIQAIENITLSQTMRDVFSEPDKPVSEIYEAWQESNKEQDILFLDDMSTERFTQTFSENGRNAVTTWTLALTYMYTTPGVPMLYQGSEIPMYGKTPEEVQMLVQFNSGEPELKEFYDRISALRSQFPALQYGDFEMVGSSGAMSVFKRTYEDETLFIAINNDSESQYIRLSDIEPGMELRGYLGDNLVREEDNGEYRIGIPRESVEVYKLQSYSGFNWGLIGLAGGIMAVFIFGIIYLSRKQKKRES</sequence>
<evidence type="ECO:0000256" key="4">
    <source>
        <dbReference type="SAM" id="Phobius"/>
    </source>
</evidence>
<dbReference type="GO" id="GO:0046872">
    <property type="term" value="F:metal ion binding"/>
    <property type="evidence" value="ECO:0007669"/>
    <property type="project" value="UniProtKB-KW"/>
</dbReference>
<dbReference type="Pfam" id="PF22026">
    <property type="entry name" value="Alpha-amylase_C_2"/>
    <property type="match status" value="1"/>
</dbReference>
<keyword evidence="4" id="KW-1133">Transmembrane helix</keyword>
<dbReference type="EMBL" id="RBZO01000001">
    <property type="protein sequence ID" value="RKQ18838.1"/>
    <property type="molecule type" value="Genomic_DNA"/>
</dbReference>
<dbReference type="RefSeq" id="WP_121127961.1">
    <property type="nucleotide sequence ID" value="NZ_JBHUFK010000020.1"/>
</dbReference>
<keyword evidence="4" id="KW-0812">Transmembrane</keyword>
<evidence type="ECO:0000313" key="7">
    <source>
        <dbReference type="Proteomes" id="UP000281813"/>
    </source>
</evidence>
<dbReference type="InterPro" id="IPR017853">
    <property type="entry name" value="GH"/>
</dbReference>
<dbReference type="SUPFAM" id="SSF51445">
    <property type="entry name" value="(Trans)glycosidases"/>
    <property type="match status" value="1"/>
</dbReference>
<dbReference type="AlphaFoldDB" id="A0A494Z926"/>
<dbReference type="Gene3D" id="2.60.40.1180">
    <property type="entry name" value="Golgi alpha-mannosidase II"/>
    <property type="match status" value="1"/>
</dbReference>
<dbReference type="GO" id="GO:0016829">
    <property type="term" value="F:lyase activity"/>
    <property type="evidence" value="ECO:0007669"/>
    <property type="project" value="UniProtKB-KW"/>
</dbReference>
<evidence type="ECO:0000256" key="2">
    <source>
        <dbReference type="ARBA" id="ARBA00022723"/>
    </source>
</evidence>
<dbReference type="GO" id="GO:0005975">
    <property type="term" value="P:carbohydrate metabolic process"/>
    <property type="evidence" value="ECO:0007669"/>
    <property type="project" value="InterPro"/>
</dbReference>
<comment type="cofactor">
    <cofactor evidence="1">
        <name>Ca(2+)</name>
        <dbReference type="ChEBI" id="CHEBI:29108"/>
    </cofactor>
</comment>
<dbReference type="InterPro" id="IPR006047">
    <property type="entry name" value="GH13_cat_dom"/>
</dbReference>
<dbReference type="Gene3D" id="3.20.20.80">
    <property type="entry name" value="Glycosidases"/>
    <property type="match status" value="1"/>
</dbReference>
<feature type="transmembrane region" description="Helical" evidence="4">
    <location>
        <begin position="467"/>
        <end position="487"/>
    </location>
</feature>
<dbReference type="Proteomes" id="UP000281813">
    <property type="component" value="Unassembled WGS sequence"/>
</dbReference>
<dbReference type="SMART" id="SM00642">
    <property type="entry name" value="Aamy"/>
    <property type="match status" value="1"/>
</dbReference>
<dbReference type="PANTHER" id="PTHR10357:SF215">
    <property type="entry name" value="ALPHA-AMYLASE 1"/>
    <property type="match status" value="1"/>
</dbReference>
<dbReference type="Pfam" id="PF00128">
    <property type="entry name" value="Alpha-amylase"/>
    <property type="match status" value="1"/>
</dbReference>
<organism evidence="6 7">
    <name type="scientific">Oceanobacillus bengalensis</name>
    <dbReference type="NCBI Taxonomy" id="1435466"/>
    <lineage>
        <taxon>Bacteria</taxon>
        <taxon>Bacillati</taxon>
        <taxon>Bacillota</taxon>
        <taxon>Bacilli</taxon>
        <taxon>Bacillales</taxon>
        <taxon>Bacillaceae</taxon>
        <taxon>Oceanobacillus</taxon>
    </lineage>
</organism>
<evidence type="ECO:0000256" key="1">
    <source>
        <dbReference type="ARBA" id="ARBA00001913"/>
    </source>
</evidence>
<keyword evidence="4" id="KW-0472">Membrane</keyword>
<dbReference type="PANTHER" id="PTHR10357">
    <property type="entry name" value="ALPHA-AMYLASE FAMILY MEMBER"/>
    <property type="match status" value="1"/>
</dbReference>
<gene>
    <name evidence="6" type="ORF">D8M05_01650</name>
</gene>